<organism evidence="2 3">
    <name type="scientific">Crepidotus variabilis</name>
    <dbReference type="NCBI Taxonomy" id="179855"/>
    <lineage>
        <taxon>Eukaryota</taxon>
        <taxon>Fungi</taxon>
        <taxon>Dikarya</taxon>
        <taxon>Basidiomycota</taxon>
        <taxon>Agaricomycotina</taxon>
        <taxon>Agaricomycetes</taxon>
        <taxon>Agaricomycetidae</taxon>
        <taxon>Agaricales</taxon>
        <taxon>Agaricineae</taxon>
        <taxon>Crepidotaceae</taxon>
        <taxon>Crepidotus</taxon>
    </lineage>
</organism>
<evidence type="ECO:0000313" key="2">
    <source>
        <dbReference type="EMBL" id="KAF9521913.1"/>
    </source>
</evidence>
<dbReference type="Proteomes" id="UP000807306">
    <property type="component" value="Unassembled WGS sequence"/>
</dbReference>
<proteinExistence type="predicted"/>
<gene>
    <name evidence="2" type="ORF">CPB83DRAFT_900123</name>
</gene>
<sequence length="157" mass="17362">MPPGIPSVTTLEKKSTSDIDRLIKHIEAAHPGLYSFERCLPAKHKASTRTQSEPPSSPPSSPPATKCPTCSTICHWTQRTCFACHPQEEKLKIRHCYNAIHPRLSAIEQKLMLMILTASAFAQNAEDTKITLTSTISTLIDFNEGSSDDLDTIIEED</sequence>
<reference evidence="2" key="1">
    <citation type="submission" date="2020-11" db="EMBL/GenBank/DDBJ databases">
        <authorList>
            <consortium name="DOE Joint Genome Institute"/>
            <person name="Ahrendt S."/>
            <person name="Riley R."/>
            <person name="Andreopoulos W."/>
            <person name="Labutti K."/>
            <person name="Pangilinan J."/>
            <person name="Ruiz-Duenas F.J."/>
            <person name="Barrasa J.M."/>
            <person name="Sanchez-Garcia M."/>
            <person name="Camarero S."/>
            <person name="Miyauchi S."/>
            <person name="Serrano A."/>
            <person name="Linde D."/>
            <person name="Babiker R."/>
            <person name="Drula E."/>
            <person name="Ayuso-Fernandez I."/>
            <person name="Pacheco R."/>
            <person name="Padilla G."/>
            <person name="Ferreira P."/>
            <person name="Barriuso J."/>
            <person name="Kellner H."/>
            <person name="Castanera R."/>
            <person name="Alfaro M."/>
            <person name="Ramirez L."/>
            <person name="Pisabarro A.G."/>
            <person name="Kuo A."/>
            <person name="Tritt A."/>
            <person name="Lipzen A."/>
            <person name="He G."/>
            <person name="Yan M."/>
            <person name="Ng V."/>
            <person name="Cullen D."/>
            <person name="Martin F."/>
            <person name="Rosso M.-N."/>
            <person name="Henrissat B."/>
            <person name="Hibbett D."/>
            <person name="Martinez A.T."/>
            <person name="Grigoriev I.V."/>
        </authorList>
    </citation>
    <scope>NUCLEOTIDE SEQUENCE</scope>
    <source>
        <strain evidence="2">CBS 506.95</strain>
    </source>
</reference>
<name>A0A9P6JI72_9AGAR</name>
<comment type="caution">
    <text evidence="2">The sequence shown here is derived from an EMBL/GenBank/DDBJ whole genome shotgun (WGS) entry which is preliminary data.</text>
</comment>
<dbReference type="AlphaFoldDB" id="A0A9P6JI72"/>
<feature type="region of interest" description="Disordered" evidence="1">
    <location>
        <begin position="45"/>
        <end position="65"/>
    </location>
</feature>
<dbReference type="EMBL" id="MU157974">
    <property type="protein sequence ID" value="KAF9521913.1"/>
    <property type="molecule type" value="Genomic_DNA"/>
</dbReference>
<evidence type="ECO:0000256" key="1">
    <source>
        <dbReference type="SAM" id="MobiDB-lite"/>
    </source>
</evidence>
<keyword evidence="3" id="KW-1185">Reference proteome</keyword>
<protein>
    <submittedName>
        <fullName evidence="2">Uncharacterized protein</fullName>
    </submittedName>
</protein>
<accession>A0A9P6JI72</accession>
<evidence type="ECO:0000313" key="3">
    <source>
        <dbReference type="Proteomes" id="UP000807306"/>
    </source>
</evidence>